<dbReference type="AlphaFoldDB" id="V4ABR7"/>
<dbReference type="InterPro" id="IPR031526">
    <property type="entry name" value="DUF4698"/>
</dbReference>
<keyword evidence="3" id="KW-1185">Reference proteome</keyword>
<feature type="region of interest" description="Disordered" evidence="1">
    <location>
        <begin position="220"/>
        <end position="261"/>
    </location>
</feature>
<dbReference type="PANTHER" id="PTHR34754:SF1">
    <property type="entry name" value="COILED-COIL DOMAIN-CONTAINING PROTEIN 60"/>
    <property type="match status" value="1"/>
</dbReference>
<dbReference type="OrthoDB" id="6092352at2759"/>
<sequence length="658" mass="75898">MASTYIPPHKSTHLTNEIFRTVKQNFVLPEVQPYHPNRIWKRKDCDLVVERPEDYWKTHFIRRHENSEKGFYSAFNEPYRCMGGEVVLDTCDLVYDSLTCIDKENVAESRKEVEVKHEIYTPIIKTDADEIVSDNKHILEGGRGGLRAILDSLNVTAERRSAVRGGLPYEDHVKIVEDRLADLEIKPAESMILMSTSDLILQEACKRDGTDVCTPDNLSVTTMTSEGSHRVRNQRKLSGKTRSSRGSSAASSSMRDDGSESSFLCNTFEDRAERLKRDNVDYLKDIVEVLDILHNMKSRFLKSKFPLPPSLMRSLKRPNGANQKSKSLKFQKYNTKYKSNETLLSNELSNYMLHDRSTAGSPTGFPKKILHTNQLNFGLFSEGGRRFSRTPVVEEFKMETWEDLLYLDNREKLTGHQHDAAKTLHITPEMASRTIRWGKLAKETDDKSKPPMWQVILNEKTSGESFQDKKPKNTDVALVPQRSREEWEMVKNRLEKCCISDVEQLDRQKMQYFKFKMYSFDNMKPNTFFEKHCARMRDTSSLIPIPVAKTDIMEALEVPPSKWFDELQTKMFHTMGSDDPEINSTLMKLAKYSQMGPKSIPHSRAKLCLVVMSMPAYDICKISMQLALKFVLDKILKGQADEFFFWLHLRKLPVVLVK</sequence>
<feature type="compositionally biased region" description="Low complexity" evidence="1">
    <location>
        <begin position="244"/>
        <end position="253"/>
    </location>
</feature>
<gene>
    <name evidence="2" type="ORF">LOTGIDRAFT_232995</name>
</gene>
<evidence type="ECO:0000256" key="1">
    <source>
        <dbReference type="SAM" id="MobiDB-lite"/>
    </source>
</evidence>
<dbReference type="KEGG" id="lgi:LOTGIDRAFT_232995"/>
<organism evidence="2 3">
    <name type="scientific">Lottia gigantea</name>
    <name type="common">Giant owl limpet</name>
    <dbReference type="NCBI Taxonomy" id="225164"/>
    <lineage>
        <taxon>Eukaryota</taxon>
        <taxon>Metazoa</taxon>
        <taxon>Spiralia</taxon>
        <taxon>Lophotrochozoa</taxon>
        <taxon>Mollusca</taxon>
        <taxon>Gastropoda</taxon>
        <taxon>Patellogastropoda</taxon>
        <taxon>Lottioidea</taxon>
        <taxon>Lottiidae</taxon>
        <taxon>Lottia</taxon>
    </lineage>
</organism>
<dbReference type="CTD" id="20249116"/>
<dbReference type="PANTHER" id="PTHR34754">
    <property type="entry name" value="COILED-COIL DOMAIN-CONTAINING PROTEIN 60"/>
    <property type="match status" value="1"/>
</dbReference>
<dbReference type="GeneID" id="20249116"/>
<protein>
    <submittedName>
        <fullName evidence="2">Uncharacterized protein</fullName>
    </submittedName>
</protein>
<evidence type="ECO:0000313" key="2">
    <source>
        <dbReference type="EMBL" id="ESO92525.1"/>
    </source>
</evidence>
<accession>V4ABR7</accession>
<feature type="compositionally biased region" description="Basic residues" evidence="1">
    <location>
        <begin position="230"/>
        <end position="243"/>
    </location>
</feature>
<evidence type="ECO:0000313" key="3">
    <source>
        <dbReference type="Proteomes" id="UP000030746"/>
    </source>
</evidence>
<proteinExistence type="predicted"/>
<name>V4ABR7_LOTGI</name>
<dbReference type="HOGENOM" id="CLU_426608_0_0_1"/>
<dbReference type="Proteomes" id="UP000030746">
    <property type="component" value="Unassembled WGS sequence"/>
</dbReference>
<dbReference type="EMBL" id="KB202050">
    <property type="protein sequence ID" value="ESO92525.1"/>
    <property type="molecule type" value="Genomic_DNA"/>
</dbReference>
<dbReference type="RefSeq" id="XP_009056668.1">
    <property type="nucleotide sequence ID" value="XM_009058420.1"/>
</dbReference>
<dbReference type="OMA" id="RERCRTF"/>
<reference evidence="2 3" key="1">
    <citation type="journal article" date="2013" name="Nature">
        <title>Insights into bilaterian evolution from three spiralian genomes.</title>
        <authorList>
            <person name="Simakov O."/>
            <person name="Marletaz F."/>
            <person name="Cho S.J."/>
            <person name="Edsinger-Gonzales E."/>
            <person name="Havlak P."/>
            <person name="Hellsten U."/>
            <person name="Kuo D.H."/>
            <person name="Larsson T."/>
            <person name="Lv J."/>
            <person name="Arendt D."/>
            <person name="Savage R."/>
            <person name="Osoegawa K."/>
            <person name="de Jong P."/>
            <person name="Grimwood J."/>
            <person name="Chapman J.A."/>
            <person name="Shapiro H."/>
            <person name="Aerts A."/>
            <person name="Otillar R.P."/>
            <person name="Terry A.Y."/>
            <person name="Boore J.L."/>
            <person name="Grigoriev I.V."/>
            <person name="Lindberg D.R."/>
            <person name="Seaver E.C."/>
            <person name="Weisblat D.A."/>
            <person name="Putnam N.H."/>
            <person name="Rokhsar D.S."/>
        </authorList>
    </citation>
    <scope>NUCLEOTIDE SEQUENCE [LARGE SCALE GENOMIC DNA]</scope>
</reference>